<reference evidence="3" key="2">
    <citation type="submission" date="2017-02" db="EMBL/GenBank/DDBJ databases">
        <title>Sunflower complete genome.</title>
        <authorList>
            <person name="Langlade N."/>
            <person name="Munos S."/>
        </authorList>
    </citation>
    <scope>NUCLEOTIDE SEQUENCE [LARGE SCALE GENOMIC DNA]</scope>
    <source>
        <tissue evidence="3">Leaves</tissue>
    </source>
</reference>
<keyword evidence="4" id="KW-1185">Reference proteome</keyword>
<reference evidence="2" key="3">
    <citation type="submission" date="2020-06" db="EMBL/GenBank/DDBJ databases">
        <title>Helianthus annuus Genome sequencing and assembly Release 2.</title>
        <authorList>
            <person name="Gouzy J."/>
            <person name="Langlade N."/>
            <person name="Munos S."/>
        </authorList>
    </citation>
    <scope>NUCLEOTIDE SEQUENCE</scope>
    <source>
        <tissue evidence="2">Leaves</tissue>
    </source>
</reference>
<dbReference type="OMA" id="KHRVEMS"/>
<dbReference type="STRING" id="4232.A0A251SR12"/>
<organism evidence="3 4">
    <name type="scientific">Helianthus annuus</name>
    <name type="common">Common sunflower</name>
    <dbReference type="NCBI Taxonomy" id="4232"/>
    <lineage>
        <taxon>Eukaryota</taxon>
        <taxon>Viridiplantae</taxon>
        <taxon>Streptophyta</taxon>
        <taxon>Embryophyta</taxon>
        <taxon>Tracheophyta</taxon>
        <taxon>Spermatophyta</taxon>
        <taxon>Magnoliopsida</taxon>
        <taxon>eudicotyledons</taxon>
        <taxon>Gunneridae</taxon>
        <taxon>Pentapetalae</taxon>
        <taxon>asterids</taxon>
        <taxon>campanulids</taxon>
        <taxon>Asterales</taxon>
        <taxon>Asteraceae</taxon>
        <taxon>Asteroideae</taxon>
        <taxon>Heliantheae alliance</taxon>
        <taxon>Heliantheae</taxon>
        <taxon>Helianthus</taxon>
    </lineage>
</organism>
<evidence type="ECO:0000313" key="4">
    <source>
        <dbReference type="Proteomes" id="UP000215914"/>
    </source>
</evidence>
<dbReference type="Gramene" id="mRNA:HanXRQr2_Chr04g0161291">
    <property type="protein sequence ID" value="CDS:HanXRQr2_Chr04g0161291.1"/>
    <property type="gene ID" value="HanXRQr2_Chr04g0161291"/>
</dbReference>
<dbReference type="CDD" id="cd22645">
    <property type="entry name" value="BIC1_CID"/>
    <property type="match status" value="1"/>
</dbReference>
<dbReference type="InterPro" id="IPR040374">
    <property type="entry name" value="BIC"/>
</dbReference>
<protein>
    <recommendedName>
        <fullName evidence="5">Protein BIC1</fullName>
    </recommendedName>
</protein>
<dbReference type="GO" id="GO:0009785">
    <property type="term" value="P:blue light signaling pathway"/>
    <property type="evidence" value="ECO:0007669"/>
    <property type="project" value="InterPro"/>
</dbReference>
<dbReference type="EMBL" id="MNCJ02000319">
    <property type="protein sequence ID" value="KAF5809768.1"/>
    <property type="molecule type" value="Genomic_DNA"/>
</dbReference>
<sequence length="135" mass="15341">MDTHTNPNLQTTDHHCHHHHHHVPLPSSQDLNTTTTNKKYKNTCFSLAAGGVDTRSITTTRPLSAEESGRERLTKHRVEMSGRVWIPDIWGQEDLLKDWVDCSVFDASLKNKTIMSARIALVQEARSTVRIENQC</sequence>
<proteinExistence type="predicted"/>
<accession>A0A251SR12</accession>
<reference evidence="2 4" key="1">
    <citation type="journal article" date="2017" name="Nature">
        <title>The sunflower genome provides insights into oil metabolism, flowering and Asterid evolution.</title>
        <authorList>
            <person name="Badouin H."/>
            <person name="Gouzy J."/>
            <person name="Grassa C.J."/>
            <person name="Murat F."/>
            <person name="Staton S.E."/>
            <person name="Cottret L."/>
            <person name="Lelandais-Briere C."/>
            <person name="Owens G.L."/>
            <person name="Carrere S."/>
            <person name="Mayjonade B."/>
            <person name="Legrand L."/>
            <person name="Gill N."/>
            <person name="Kane N.C."/>
            <person name="Bowers J.E."/>
            <person name="Hubner S."/>
            <person name="Bellec A."/>
            <person name="Berard A."/>
            <person name="Berges H."/>
            <person name="Blanchet N."/>
            <person name="Boniface M.C."/>
            <person name="Brunel D."/>
            <person name="Catrice O."/>
            <person name="Chaidir N."/>
            <person name="Claudel C."/>
            <person name="Donnadieu C."/>
            <person name="Faraut T."/>
            <person name="Fievet G."/>
            <person name="Helmstetter N."/>
            <person name="King M."/>
            <person name="Knapp S.J."/>
            <person name="Lai Z."/>
            <person name="Le Paslier M.C."/>
            <person name="Lippi Y."/>
            <person name="Lorenzon L."/>
            <person name="Mandel J.R."/>
            <person name="Marage G."/>
            <person name="Marchand G."/>
            <person name="Marquand E."/>
            <person name="Bret-Mestries E."/>
            <person name="Morien E."/>
            <person name="Nambeesan S."/>
            <person name="Nguyen T."/>
            <person name="Pegot-Espagnet P."/>
            <person name="Pouilly N."/>
            <person name="Raftis F."/>
            <person name="Sallet E."/>
            <person name="Schiex T."/>
            <person name="Thomas J."/>
            <person name="Vandecasteele C."/>
            <person name="Vares D."/>
            <person name="Vear F."/>
            <person name="Vautrin S."/>
            <person name="Crespi M."/>
            <person name="Mangin B."/>
            <person name="Burke J.M."/>
            <person name="Salse J."/>
            <person name="Munos S."/>
            <person name="Vincourt P."/>
            <person name="Rieseberg L.H."/>
            <person name="Langlade N.B."/>
        </authorList>
    </citation>
    <scope>NUCLEOTIDE SEQUENCE [LARGE SCALE GENOMIC DNA]</scope>
    <source>
        <strain evidence="4">cv. SF193</strain>
        <tissue evidence="2">Leaves</tissue>
    </source>
</reference>
<dbReference type="PANTHER" id="PTHR34207">
    <property type="entry name" value="PROTEIN BIC1"/>
    <property type="match status" value="1"/>
</dbReference>
<name>A0A251SR12_HELAN</name>
<evidence type="ECO:0000256" key="1">
    <source>
        <dbReference type="SAM" id="MobiDB-lite"/>
    </source>
</evidence>
<dbReference type="InParanoid" id="A0A251SR12"/>
<dbReference type="PANTHER" id="PTHR34207:SF22">
    <property type="entry name" value="PROTEIN BIC1"/>
    <property type="match status" value="1"/>
</dbReference>
<feature type="compositionally biased region" description="Polar residues" evidence="1">
    <location>
        <begin position="1"/>
        <end position="11"/>
    </location>
</feature>
<dbReference type="AlphaFoldDB" id="A0A251SR12"/>
<evidence type="ECO:0008006" key="5">
    <source>
        <dbReference type="Google" id="ProtNLM"/>
    </source>
</evidence>
<dbReference type="Proteomes" id="UP000215914">
    <property type="component" value="Chromosome 13"/>
</dbReference>
<evidence type="ECO:0000313" key="3">
    <source>
        <dbReference type="EMBL" id="OTG01164.1"/>
    </source>
</evidence>
<dbReference type="FunCoup" id="A0A251SR12">
    <property type="interactions" value="62"/>
</dbReference>
<evidence type="ECO:0000313" key="2">
    <source>
        <dbReference type="EMBL" id="KAF5809768.1"/>
    </source>
</evidence>
<feature type="region of interest" description="Disordered" evidence="1">
    <location>
        <begin position="1"/>
        <end position="34"/>
    </location>
</feature>
<gene>
    <name evidence="3" type="ORF">HannXRQ_Chr13g0399081</name>
    <name evidence="2" type="ORF">HanXRQr2_Chr04g0161291</name>
</gene>
<dbReference type="EMBL" id="CM007902">
    <property type="protein sequence ID" value="OTG01164.1"/>
    <property type="molecule type" value="Genomic_DNA"/>
</dbReference>